<keyword evidence="3" id="KW-1185">Reference proteome</keyword>
<dbReference type="Pfam" id="PF07714">
    <property type="entry name" value="PK_Tyr_Ser-Thr"/>
    <property type="match status" value="1"/>
</dbReference>
<dbReference type="Proteomes" id="UP000029981">
    <property type="component" value="Chromosome 7"/>
</dbReference>
<dbReference type="GO" id="GO:0004672">
    <property type="term" value="F:protein kinase activity"/>
    <property type="evidence" value="ECO:0007669"/>
    <property type="project" value="InterPro"/>
</dbReference>
<dbReference type="SUPFAM" id="SSF56112">
    <property type="entry name" value="Protein kinase-like (PK-like)"/>
    <property type="match status" value="1"/>
</dbReference>
<protein>
    <recommendedName>
        <fullName evidence="1">Serine-threonine/tyrosine-protein kinase catalytic domain-containing protein</fullName>
    </recommendedName>
</protein>
<evidence type="ECO:0000313" key="3">
    <source>
        <dbReference type="Proteomes" id="UP000029981"/>
    </source>
</evidence>
<reference evidence="2 3" key="3">
    <citation type="journal article" date="2010" name="BMC Genomics">
        <title>Transcriptome sequencing and comparative analysis of cucumber flowers with different sex types.</title>
        <authorList>
            <person name="Guo S."/>
            <person name="Zheng Y."/>
            <person name="Joung J.G."/>
            <person name="Liu S."/>
            <person name="Zhang Z."/>
            <person name="Crasta O.R."/>
            <person name="Sobral B.W."/>
            <person name="Xu Y."/>
            <person name="Huang S."/>
            <person name="Fei Z."/>
        </authorList>
    </citation>
    <scope>NUCLEOTIDE SEQUENCE [LARGE SCALE GENOMIC DNA]</scope>
    <source>
        <strain evidence="3">cv. 9930</strain>
    </source>
</reference>
<evidence type="ECO:0000313" key="2">
    <source>
        <dbReference type="EMBL" id="KGN45561.1"/>
    </source>
</evidence>
<reference evidence="2 3" key="4">
    <citation type="journal article" date="2011" name="BMC Genomics">
        <title>RNA-Seq improves annotation of protein-coding genes in the cucumber genome.</title>
        <authorList>
            <person name="Li Z."/>
            <person name="Zhang Z."/>
            <person name="Yan P."/>
            <person name="Huang S."/>
            <person name="Fei Z."/>
            <person name="Lin K."/>
        </authorList>
    </citation>
    <scope>NUCLEOTIDE SEQUENCE [LARGE SCALE GENOMIC DNA]</scope>
    <source>
        <strain evidence="3">cv. 9930</strain>
    </source>
</reference>
<dbReference type="PANTHER" id="PTHR45631">
    <property type="entry name" value="OS07G0107800 PROTEIN-RELATED"/>
    <property type="match status" value="1"/>
</dbReference>
<feature type="domain" description="Serine-threonine/tyrosine-protein kinase catalytic" evidence="1">
    <location>
        <begin position="11"/>
        <end position="58"/>
    </location>
</feature>
<dbReference type="AlphaFoldDB" id="A0A0A0KCS2"/>
<proteinExistence type="predicted"/>
<dbReference type="InterPro" id="IPR001245">
    <property type="entry name" value="Ser-Thr/Tyr_kinase_cat_dom"/>
</dbReference>
<dbReference type="InterPro" id="IPR011009">
    <property type="entry name" value="Kinase-like_dom_sf"/>
</dbReference>
<dbReference type="PANTHER" id="PTHR45631:SF202">
    <property type="entry name" value="SENESCENCE-INDUCED RECEPTOR-LIKE SERINE_THREONINE-PROTEIN KINASE"/>
    <property type="match status" value="1"/>
</dbReference>
<sequence>MSLLRLKNVAHFSQVTILMRVHHRNLTNLVGYMNDEGHLGLIYEYMAKGNLAEHLSGNLLALAATYKLIEHTSLPNS</sequence>
<gene>
    <name evidence="2" type="ORF">Csa_7G452160</name>
</gene>
<dbReference type="Gramene" id="KGN45561">
    <property type="protein sequence ID" value="KGN45561"/>
    <property type="gene ID" value="Csa_7G452160"/>
</dbReference>
<evidence type="ECO:0000259" key="1">
    <source>
        <dbReference type="Pfam" id="PF07714"/>
    </source>
</evidence>
<accession>A0A0A0KCS2</accession>
<reference evidence="2 3" key="2">
    <citation type="journal article" date="2009" name="PLoS ONE">
        <title>An integrated genetic and cytogenetic map of the cucumber genome.</title>
        <authorList>
            <person name="Ren Y."/>
            <person name="Zhang Z."/>
            <person name="Liu J."/>
            <person name="Staub J.E."/>
            <person name="Han Y."/>
            <person name="Cheng Z."/>
            <person name="Li X."/>
            <person name="Lu J."/>
            <person name="Miao H."/>
            <person name="Kang H."/>
            <person name="Xie B."/>
            <person name="Gu X."/>
            <person name="Wang X."/>
            <person name="Du Y."/>
            <person name="Jin W."/>
            <person name="Huang S."/>
        </authorList>
    </citation>
    <scope>NUCLEOTIDE SEQUENCE [LARGE SCALE GENOMIC DNA]</scope>
    <source>
        <strain evidence="3">cv. 9930</strain>
    </source>
</reference>
<dbReference type="EMBL" id="CM002928">
    <property type="protein sequence ID" value="KGN45561.1"/>
    <property type="molecule type" value="Genomic_DNA"/>
</dbReference>
<name>A0A0A0KCS2_CUCSA</name>
<dbReference type="STRING" id="3659.A0A0A0KCS2"/>
<reference evidence="2 3" key="1">
    <citation type="journal article" date="2009" name="Nat. Genet.">
        <title>The genome of the cucumber, Cucumis sativus L.</title>
        <authorList>
            <person name="Huang S."/>
            <person name="Li R."/>
            <person name="Zhang Z."/>
            <person name="Li L."/>
            <person name="Gu X."/>
            <person name="Fan W."/>
            <person name="Lucas W.J."/>
            <person name="Wang X."/>
            <person name="Xie B."/>
            <person name="Ni P."/>
            <person name="Ren Y."/>
            <person name="Zhu H."/>
            <person name="Li J."/>
            <person name="Lin K."/>
            <person name="Jin W."/>
            <person name="Fei Z."/>
            <person name="Li G."/>
            <person name="Staub J."/>
            <person name="Kilian A."/>
            <person name="van der Vossen E.A."/>
            <person name="Wu Y."/>
            <person name="Guo J."/>
            <person name="He J."/>
            <person name="Jia Z."/>
            <person name="Ren Y."/>
            <person name="Tian G."/>
            <person name="Lu Y."/>
            <person name="Ruan J."/>
            <person name="Qian W."/>
            <person name="Wang M."/>
            <person name="Huang Q."/>
            <person name="Li B."/>
            <person name="Xuan Z."/>
            <person name="Cao J."/>
            <person name="Asan"/>
            <person name="Wu Z."/>
            <person name="Zhang J."/>
            <person name="Cai Q."/>
            <person name="Bai Y."/>
            <person name="Zhao B."/>
            <person name="Han Y."/>
            <person name="Li Y."/>
            <person name="Li X."/>
            <person name="Wang S."/>
            <person name="Shi Q."/>
            <person name="Liu S."/>
            <person name="Cho W.K."/>
            <person name="Kim J.Y."/>
            <person name="Xu Y."/>
            <person name="Heller-Uszynska K."/>
            <person name="Miao H."/>
            <person name="Cheng Z."/>
            <person name="Zhang S."/>
            <person name="Wu J."/>
            <person name="Yang Y."/>
            <person name="Kang H."/>
            <person name="Li M."/>
            <person name="Liang H."/>
            <person name="Ren X."/>
            <person name="Shi Z."/>
            <person name="Wen M."/>
            <person name="Jian M."/>
            <person name="Yang H."/>
            <person name="Zhang G."/>
            <person name="Yang Z."/>
            <person name="Chen R."/>
            <person name="Liu S."/>
            <person name="Li J."/>
            <person name="Ma L."/>
            <person name="Liu H."/>
            <person name="Zhou Y."/>
            <person name="Zhao J."/>
            <person name="Fang X."/>
            <person name="Li G."/>
            <person name="Fang L."/>
            <person name="Li Y."/>
            <person name="Liu D."/>
            <person name="Zheng H."/>
            <person name="Zhang Y."/>
            <person name="Qin N."/>
            <person name="Li Z."/>
            <person name="Yang G."/>
            <person name="Yang S."/>
            <person name="Bolund L."/>
            <person name="Kristiansen K."/>
            <person name="Zheng H."/>
            <person name="Li S."/>
            <person name="Zhang X."/>
            <person name="Yang H."/>
            <person name="Wang J."/>
            <person name="Sun R."/>
            <person name="Zhang B."/>
            <person name="Jiang S."/>
            <person name="Wang J."/>
            <person name="Du Y."/>
            <person name="Li S."/>
        </authorList>
    </citation>
    <scope>NUCLEOTIDE SEQUENCE [LARGE SCALE GENOMIC DNA]</scope>
    <source>
        <strain evidence="3">cv. 9930</strain>
    </source>
</reference>
<organism evidence="2 3">
    <name type="scientific">Cucumis sativus</name>
    <name type="common">Cucumber</name>
    <dbReference type="NCBI Taxonomy" id="3659"/>
    <lineage>
        <taxon>Eukaryota</taxon>
        <taxon>Viridiplantae</taxon>
        <taxon>Streptophyta</taxon>
        <taxon>Embryophyta</taxon>
        <taxon>Tracheophyta</taxon>
        <taxon>Spermatophyta</taxon>
        <taxon>Magnoliopsida</taxon>
        <taxon>eudicotyledons</taxon>
        <taxon>Gunneridae</taxon>
        <taxon>Pentapetalae</taxon>
        <taxon>rosids</taxon>
        <taxon>fabids</taxon>
        <taxon>Cucurbitales</taxon>
        <taxon>Cucurbitaceae</taxon>
        <taxon>Benincaseae</taxon>
        <taxon>Cucumis</taxon>
    </lineage>
</organism>
<dbReference type="Gene3D" id="1.10.510.10">
    <property type="entry name" value="Transferase(Phosphotransferase) domain 1"/>
    <property type="match status" value="1"/>
</dbReference>